<feature type="chain" id="PRO_5036139415" description="DUF1795 domain-containing protein" evidence="2">
    <location>
        <begin position="30"/>
        <end position="190"/>
    </location>
</feature>
<dbReference type="Proteomes" id="UP000321949">
    <property type="component" value="Unassembled WGS sequence"/>
</dbReference>
<evidence type="ECO:0000313" key="4">
    <source>
        <dbReference type="EMBL" id="TXK15335.1"/>
    </source>
</evidence>
<evidence type="ECO:0000313" key="3">
    <source>
        <dbReference type="EMBL" id="SFI57134.1"/>
    </source>
</evidence>
<reference evidence="3 5" key="1">
    <citation type="submission" date="2016-10" db="EMBL/GenBank/DDBJ databases">
        <authorList>
            <person name="Varghese N."/>
            <person name="Submissions S."/>
        </authorList>
    </citation>
    <scope>NUCLEOTIDE SEQUENCE [LARGE SCALE GENOMIC DNA]</scope>
    <source>
        <strain evidence="3 5">UNC380MFSha3.1</strain>
    </source>
</reference>
<gene>
    <name evidence="4" type="ORF">FVP74_02770</name>
    <name evidence="3" type="ORF">SAMN04487751_2180</name>
</gene>
<organism evidence="4 6">
    <name type="scientific">Microbacterium saccharophilum</name>
    <dbReference type="NCBI Taxonomy" id="1213358"/>
    <lineage>
        <taxon>Bacteria</taxon>
        <taxon>Bacillati</taxon>
        <taxon>Actinomycetota</taxon>
        <taxon>Actinomycetes</taxon>
        <taxon>Micrococcales</taxon>
        <taxon>Microbacteriaceae</taxon>
        <taxon>Microbacterium</taxon>
    </lineage>
</organism>
<feature type="signal peptide" evidence="2">
    <location>
        <begin position="1"/>
        <end position="29"/>
    </location>
</feature>
<dbReference type="RefSeq" id="WP_028496550.1">
    <property type="nucleotide sequence ID" value="NZ_BKAH01000002.1"/>
</dbReference>
<evidence type="ECO:0000313" key="6">
    <source>
        <dbReference type="Proteomes" id="UP000321949"/>
    </source>
</evidence>
<comment type="caution">
    <text evidence="4">The sequence shown here is derived from an EMBL/GenBank/DDBJ whole genome shotgun (WGS) entry which is preliminary data.</text>
</comment>
<feature type="region of interest" description="Disordered" evidence="1">
    <location>
        <begin position="25"/>
        <end position="53"/>
    </location>
</feature>
<dbReference type="EMBL" id="VRSX01000001">
    <property type="protein sequence ID" value="TXK15335.1"/>
    <property type="molecule type" value="Genomic_DNA"/>
</dbReference>
<accession>A0A5C8I846</accession>
<dbReference type="Gene3D" id="3.40.1000.10">
    <property type="entry name" value="Mog1/PsbP, alpha/beta/alpha sandwich"/>
    <property type="match status" value="1"/>
</dbReference>
<evidence type="ECO:0000313" key="5">
    <source>
        <dbReference type="Proteomes" id="UP000198702"/>
    </source>
</evidence>
<dbReference type="Proteomes" id="UP000198702">
    <property type="component" value="Unassembled WGS sequence"/>
</dbReference>
<evidence type="ECO:0000256" key="1">
    <source>
        <dbReference type="SAM" id="MobiDB-lite"/>
    </source>
</evidence>
<dbReference type="EMBL" id="FOQZ01000003">
    <property type="protein sequence ID" value="SFI57134.1"/>
    <property type="molecule type" value="Genomic_DNA"/>
</dbReference>
<reference evidence="4 6" key="2">
    <citation type="submission" date="2019-08" db="EMBL/GenBank/DDBJ databases">
        <authorList>
            <person name="Dong K."/>
        </authorList>
    </citation>
    <scope>NUCLEOTIDE SEQUENCE [LARGE SCALE GENOMIC DNA]</scope>
    <source>
        <strain evidence="4 6">K-1</strain>
    </source>
</reference>
<keyword evidence="2" id="KW-0732">Signal</keyword>
<dbReference type="AlphaFoldDB" id="A0A5C8I846"/>
<dbReference type="PROSITE" id="PS51257">
    <property type="entry name" value="PROKAR_LIPOPROTEIN"/>
    <property type="match status" value="1"/>
</dbReference>
<sequence length="190" mass="19619">MSRTTKSVPLVLVALLALAGCSSSPAVEADPTDAADPGTSAATGDTISGTGYSFQVPEGWGEPEQEIEGFDPDAFAADLDDADGFSDNVNVILSPAGEVTPEQVETLGVEELEGVGATDVEIGDRITVAGSESAHLSAALASEGTEYVVDQFYVTADGQTYVVTFSFSPTVSDADRDEIAESVLASWTWS</sequence>
<proteinExistence type="predicted"/>
<evidence type="ECO:0008006" key="7">
    <source>
        <dbReference type="Google" id="ProtNLM"/>
    </source>
</evidence>
<evidence type="ECO:0000256" key="2">
    <source>
        <dbReference type="SAM" id="SignalP"/>
    </source>
</evidence>
<protein>
    <recommendedName>
        <fullName evidence="7">DUF1795 domain-containing protein</fullName>
    </recommendedName>
</protein>
<keyword evidence="6" id="KW-1185">Reference proteome</keyword>
<name>A0A5C8I846_9MICO</name>
<feature type="compositionally biased region" description="Polar residues" evidence="1">
    <location>
        <begin position="40"/>
        <end position="53"/>
    </location>
</feature>
<dbReference type="OrthoDB" id="3748104at2"/>